<keyword evidence="2" id="KW-1160">Virus entry into host cell</keyword>
<dbReference type="EMBL" id="BK015791">
    <property type="protein sequence ID" value="DAE24998.1"/>
    <property type="molecule type" value="Genomic_DNA"/>
</dbReference>
<keyword evidence="2" id="KW-1162">Viral penetration into host cytoplasm</keyword>
<name>A0A8S5R0L1_9CAUD</name>
<keyword evidence="2" id="KW-1171">Viral genome ejection through host cell envelope</keyword>
<accession>A0A8S5R0L1</accession>
<dbReference type="InterPro" id="IPR006944">
    <property type="entry name" value="Phage/GTA_portal"/>
</dbReference>
<evidence type="ECO:0000256" key="3">
    <source>
        <dbReference type="ARBA" id="ARBA00023219"/>
    </source>
</evidence>
<dbReference type="InterPro" id="IPR006427">
    <property type="entry name" value="Portal_HK97"/>
</dbReference>
<proteinExistence type="predicted"/>
<reference evidence="4" key="1">
    <citation type="journal article" date="2021" name="Proc. Natl. Acad. Sci. U.S.A.">
        <title>A Catalog of Tens of Thousands of Viruses from Human Metagenomes Reveals Hidden Associations with Chronic Diseases.</title>
        <authorList>
            <person name="Tisza M.J."/>
            <person name="Buck C.B."/>
        </authorList>
    </citation>
    <scope>NUCLEOTIDE SEQUENCE</scope>
    <source>
        <strain evidence="4">Ct78050</strain>
    </source>
</reference>
<evidence type="ECO:0000313" key="4">
    <source>
        <dbReference type="EMBL" id="DAE24998.1"/>
    </source>
</evidence>
<protein>
    <submittedName>
        <fullName evidence="4">Portal protein</fullName>
    </submittedName>
</protein>
<dbReference type="Pfam" id="PF04860">
    <property type="entry name" value="Phage_portal"/>
    <property type="match status" value="1"/>
</dbReference>
<keyword evidence="1" id="KW-0118">Viral capsid assembly</keyword>
<keyword evidence="1" id="KW-1188">Viral release from host cell</keyword>
<sequence>MPVNWESLLSAGYTPLSQNPEIISAVNKIANLIGSMTIHLMENSKNGDQRISNALSNLVDIHPNKYMTRMTWMSSIVRSLLLEGDGNCVLYPRTVSGLIEGIYPLNPGSVSFVPNGDFGYSILYNGKEYFPEDLIHIVINPDPNYPWKGVGYRKSLRSVAETLDQASATKKGFMESKWQPSLIVKVDGMVDEFSNSDGRQKLLDKYIKSNQTGEPWLIPADGFDVVTVKPLSLNDLAIKDSVEMDKKTVASILDVPAFVLGAGEFNKEEWNNWINTRIKGICECIQQALTRSLLIKPEWYFRFNYRSLYAYDIQTLSTVGCDLYTRGIVTGNEVRDSLGYSPMDGLDELIILENYIPQGMIGDQKKLEKGGENNG</sequence>
<keyword evidence="3" id="KW-0231">Viral genome packaging</keyword>
<dbReference type="NCBIfam" id="TIGR01537">
    <property type="entry name" value="portal_HK97"/>
    <property type="match status" value="1"/>
</dbReference>
<evidence type="ECO:0000256" key="1">
    <source>
        <dbReference type="ARBA" id="ARBA00022950"/>
    </source>
</evidence>
<evidence type="ECO:0000256" key="2">
    <source>
        <dbReference type="ARBA" id="ARBA00023009"/>
    </source>
</evidence>
<organism evidence="4">
    <name type="scientific">Myoviridae sp. ct78050</name>
    <dbReference type="NCBI Taxonomy" id="2826617"/>
    <lineage>
        <taxon>Viruses</taxon>
        <taxon>Duplodnaviria</taxon>
        <taxon>Heunggongvirae</taxon>
        <taxon>Uroviricota</taxon>
        <taxon>Caudoviricetes</taxon>
    </lineage>
</organism>